<evidence type="ECO:0000313" key="2">
    <source>
        <dbReference type="EMBL" id="KAH9497837.1"/>
    </source>
</evidence>
<keyword evidence="3" id="KW-1185">Reference proteome</keyword>
<evidence type="ECO:0000313" key="3">
    <source>
        <dbReference type="Proteomes" id="UP000790347"/>
    </source>
</evidence>
<dbReference type="EMBL" id="ASGP02000007">
    <property type="protein sequence ID" value="KAH9497837.1"/>
    <property type="molecule type" value="Genomic_DNA"/>
</dbReference>
<accession>A0A922L0X4</accession>
<feature type="region of interest" description="Disordered" evidence="1">
    <location>
        <begin position="1"/>
        <end position="23"/>
    </location>
</feature>
<reference evidence="2" key="1">
    <citation type="submission" date="2013-05" db="EMBL/GenBank/DDBJ databases">
        <authorList>
            <person name="Yim A.K.Y."/>
            <person name="Chan T.F."/>
            <person name="Ji K.M."/>
            <person name="Liu X.Y."/>
            <person name="Zhou J.W."/>
            <person name="Li R.Q."/>
            <person name="Yang K.Y."/>
            <person name="Li J."/>
            <person name="Li M."/>
            <person name="Law P.T.W."/>
            <person name="Wu Y.L."/>
            <person name="Cai Z.L."/>
            <person name="Qin H."/>
            <person name="Bao Y."/>
            <person name="Leung R.K.K."/>
            <person name="Ng P.K.S."/>
            <person name="Zou J."/>
            <person name="Zhong X.J."/>
            <person name="Ran P.X."/>
            <person name="Zhong N.S."/>
            <person name="Liu Z.G."/>
            <person name="Tsui S.K.W."/>
        </authorList>
    </citation>
    <scope>NUCLEOTIDE SEQUENCE</scope>
    <source>
        <strain evidence="2">Derf</strain>
        <tissue evidence="2">Whole organism</tissue>
    </source>
</reference>
<dbReference type="AlphaFoldDB" id="A0A922L0X4"/>
<proteinExistence type="predicted"/>
<gene>
    <name evidence="2" type="ORF">DERF_013792</name>
</gene>
<feature type="compositionally biased region" description="Basic and acidic residues" evidence="1">
    <location>
        <begin position="1"/>
        <end position="12"/>
    </location>
</feature>
<organism evidence="2 3">
    <name type="scientific">Dermatophagoides farinae</name>
    <name type="common">American house dust mite</name>
    <dbReference type="NCBI Taxonomy" id="6954"/>
    <lineage>
        <taxon>Eukaryota</taxon>
        <taxon>Metazoa</taxon>
        <taxon>Ecdysozoa</taxon>
        <taxon>Arthropoda</taxon>
        <taxon>Chelicerata</taxon>
        <taxon>Arachnida</taxon>
        <taxon>Acari</taxon>
        <taxon>Acariformes</taxon>
        <taxon>Sarcoptiformes</taxon>
        <taxon>Astigmata</taxon>
        <taxon>Psoroptidia</taxon>
        <taxon>Analgoidea</taxon>
        <taxon>Pyroglyphidae</taxon>
        <taxon>Dermatophagoidinae</taxon>
        <taxon>Dermatophagoides</taxon>
    </lineage>
</organism>
<reference evidence="2" key="2">
    <citation type="journal article" date="2022" name="Res Sq">
        <title>Comparative Genomics Reveals Insights into the Divergent Evolution of Astigmatic Mites and Household Pest Adaptations.</title>
        <authorList>
            <person name="Xiong Q."/>
            <person name="Wan A.T.-Y."/>
            <person name="Liu X.-Y."/>
            <person name="Fung C.S.-H."/>
            <person name="Xiao X."/>
            <person name="Malainual N."/>
            <person name="Hou J."/>
            <person name="Wang L."/>
            <person name="Wang M."/>
            <person name="Yang K."/>
            <person name="Cui Y."/>
            <person name="Leung E."/>
            <person name="Nong W."/>
            <person name="Shin S.-K."/>
            <person name="Au S."/>
            <person name="Jeong K.Y."/>
            <person name="Chew F.T."/>
            <person name="Hui J."/>
            <person name="Leung T.F."/>
            <person name="Tungtrongchitr A."/>
            <person name="Zhong N."/>
            <person name="Liu Z."/>
            <person name="Tsui S."/>
        </authorList>
    </citation>
    <scope>NUCLEOTIDE SEQUENCE</scope>
    <source>
        <strain evidence="2">Derf</strain>
        <tissue evidence="2">Whole organism</tissue>
    </source>
</reference>
<evidence type="ECO:0000256" key="1">
    <source>
        <dbReference type="SAM" id="MobiDB-lite"/>
    </source>
</evidence>
<protein>
    <submittedName>
        <fullName evidence="2">Uncharacterized protein</fullName>
    </submittedName>
</protein>
<name>A0A922L0X4_DERFA</name>
<comment type="caution">
    <text evidence="2">The sequence shown here is derived from an EMBL/GenBank/DDBJ whole genome shotgun (WGS) entry which is preliminary data.</text>
</comment>
<sequence>MNEITNKIDAHKSGASVNTSSAAPPLIRLNGGPRFFNFNALAVLSIISPGASSTDWPIKRKSSIPLTKQMIE</sequence>
<dbReference type="Proteomes" id="UP000790347">
    <property type="component" value="Unassembled WGS sequence"/>
</dbReference>